<dbReference type="RefSeq" id="WP_163963498.1">
    <property type="nucleotide sequence ID" value="NZ_JAAGNX010000002.1"/>
</dbReference>
<evidence type="ECO:0000256" key="1">
    <source>
        <dbReference type="SAM" id="MobiDB-lite"/>
    </source>
</evidence>
<reference evidence="2 3" key="1">
    <citation type="submission" date="2020-02" db="EMBL/GenBank/DDBJ databases">
        <title>Albibacoteraceae fam. nov., the first described family within the subdivision 4 Verrucomicrobia.</title>
        <authorList>
            <person name="Xi F."/>
        </authorList>
    </citation>
    <scope>NUCLEOTIDE SEQUENCE [LARGE SCALE GENOMIC DNA]</scope>
    <source>
        <strain evidence="2 3">CK1056</strain>
    </source>
</reference>
<name>A0A6B2M0W9_9BACT</name>
<feature type="region of interest" description="Disordered" evidence="1">
    <location>
        <begin position="138"/>
        <end position="164"/>
    </location>
</feature>
<keyword evidence="3" id="KW-1185">Reference proteome</keyword>
<proteinExistence type="predicted"/>
<dbReference type="Proteomes" id="UP000478417">
    <property type="component" value="Unassembled WGS sequence"/>
</dbReference>
<organism evidence="2 3">
    <name type="scientific">Oceanipulchritudo coccoides</name>
    <dbReference type="NCBI Taxonomy" id="2706888"/>
    <lineage>
        <taxon>Bacteria</taxon>
        <taxon>Pseudomonadati</taxon>
        <taxon>Verrucomicrobiota</taxon>
        <taxon>Opitutia</taxon>
        <taxon>Puniceicoccales</taxon>
        <taxon>Oceanipulchritudinaceae</taxon>
        <taxon>Oceanipulchritudo</taxon>
    </lineage>
</organism>
<dbReference type="AlphaFoldDB" id="A0A6B2M0W9"/>
<dbReference type="EMBL" id="JAAGNX010000002">
    <property type="protein sequence ID" value="NDV61996.1"/>
    <property type="molecule type" value="Genomic_DNA"/>
</dbReference>
<evidence type="ECO:0000313" key="3">
    <source>
        <dbReference type="Proteomes" id="UP000478417"/>
    </source>
</evidence>
<protein>
    <submittedName>
        <fullName evidence="2">Cytochrome C</fullName>
    </submittedName>
</protein>
<gene>
    <name evidence="2" type="ORF">G0Q06_05995</name>
</gene>
<accession>A0A6B2M0W9</accession>
<sequence length="179" mass="20286">MPIYEFFCEDNNRIYSFFARSVIDDKTVPICPDNPAYSMKRHVSGFAVIGEAKEPSESGPGDDMDDPRLEAAMAEMEREMATMDEENPDPRKMGQLMRRMSELTGEKLPASMEEMVGRLEAGEDPDKLEEEYGDLAELDDFGDSVDGETGGEQRKALIRRLRGPSRDPELYELRDYLGE</sequence>
<evidence type="ECO:0000313" key="2">
    <source>
        <dbReference type="EMBL" id="NDV61996.1"/>
    </source>
</evidence>
<comment type="caution">
    <text evidence="2">The sequence shown here is derived from an EMBL/GenBank/DDBJ whole genome shotgun (WGS) entry which is preliminary data.</text>
</comment>